<dbReference type="eggNOG" id="ENOG502SNP0">
    <property type="taxonomic scope" value="Eukaryota"/>
</dbReference>
<proteinExistence type="predicted"/>
<evidence type="ECO:0000313" key="3">
    <source>
        <dbReference type="Proteomes" id="UP000016935"/>
    </source>
</evidence>
<dbReference type="Proteomes" id="UP000016935">
    <property type="component" value="Unassembled WGS sequence"/>
</dbReference>
<dbReference type="HOGENOM" id="CLU_095752_0_0_1"/>
<dbReference type="EMBL" id="KB908844">
    <property type="protein sequence ID" value="EOA83012.1"/>
    <property type="molecule type" value="Genomic_DNA"/>
</dbReference>
<protein>
    <submittedName>
        <fullName evidence="2">Uncharacterized protein</fullName>
    </submittedName>
</protein>
<evidence type="ECO:0000256" key="1">
    <source>
        <dbReference type="SAM" id="MobiDB-lite"/>
    </source>
</evidence>
<dbReference type="GeneID" id="19406156"/>
<dbReference type="RefSeq" id="XP_008029983.1">
    <property type="nucleotide sequence ID" value="XM_008031792.1"/>
</dbReference>
<evidence type="ECO:0000313" key="2">
    <source>
        <dbReference type="EMBL" id="EOA83012.1"/>
    </source>
</evidence>
<gene>
    <name evidence="2" type="ORF">SETTUDRAFT_95336</name>
</gene>
<feature type="compositionally biased region" description="Acidic residues" evidence="1">
    <location>
        <begin position="122"/>
        <end position="133"/>
    </location>
</feature>
<name>R0K3S4_EXST2</name>
<organism evidence="2 3">
    <name type="scientific">Exserohilum turcicum (strain 28A)</name>
    <name type="common">Northern leaf blight fungus</name>
    <name type="synonym">Setosphaeria turcica</name>
    <dbReference type="NCBI Taxonomy" id="671987"/>
    <lineage>
        <taxon>Eukaryota</taxon>
        <taxon>Fungi</taxon>
        <taxon>Dikarya</taxon>
        <taxon>Ascomycota</taxon>
        <taxon>Pezizomycotina</taxon>
        <taxon>Dothideomycetes</taxon>
        <taxon>Pleosporomycetidae</taxon>
        <taxon>Pleosporales</taxon>
        <taxon>Pleosporineae</taxon>
        <taxon>Pleosporaceae</taxon>
        <taxon>Exserohilum</taxon>
    </lineage>
</organism>
<feature type="region of interest" description="Disordered" evidence="1">
    <location>
        <begin position="1"/>
        <end position="28"/>
    </location>
</feature>
<reference evidence="2 3" key="1">
    <citation type="journal article" date="2012" name="PLoS Pathog.">
        <title>Diverse lifestyles and strategies of plant pathogenesis encoded in the genomes of eighteen Dothideomycetes fungi.</title>
        <authorList>
            <person name="Ohm R.A."/>
            <person name="Feau N."/>
            <person name="Henrissat B."/>
            <person name="Schoch C.L."/>
            <person name="Horwitz B.A."/>
            <person name="Barry K.W."/>
            <person name="Condon B.J."/>
            <person name="Copeland A.C."/>
            <person name="Dhillon B."/>
            <person name="Glaser F."/>
            <person name="Hesse C.N."/>
            <person name="Kosti I."/>
            <person name="LaButti K."/>
            <person name="Lindquist E.A."/>
            <person name="Lucas S."/>
            <person name="Salamov A.A."/>
            <person name="Bradshaw R.E."/>
            <person name="Ciuffetti L."/>
            <person name="Hamelin R.C."/>
            <person name="Kema G.H.J."/>
            <person name="Lawrence C."/>
            <person name="Scott J.A."/>
            <person name="Spatafora J.W."/>
            <person name="Turgeon B.G."/>
            <person name="de Wit P.J.G.M."/>
            <person name="Zhong S."/>
            <person name="Goodwin S.B."/>
            <person name="Grigoriev I.V."/>
        </authorList>
    </citation>
    <scope>NUCLEOTIDE SEQUENCE [LARGE SCALE GENOMIC DNA]</scope>
    <source>
        <strain evidence="3">28A</strain>
    </source>
</reference>
<dbReference type="AlphaFoldDB" id="R0K3S4"/>
<dbReference type="OrthoDB" id="5220117at2759"/>
<accession>R0K3S4</accession>
<feature type="region of interest" description="Disordered" evidence="1">
    <location>
        <begin position="108"/>
        <end position="139"/>
    </location>
</feature>
<sequence>MDDWQDAAFSSRHMHNRTGRSAKSKHSSSAFDVRKTFASYSVKCPAWHKALGTNSDAPPHHLEASLELYRLTDSGEGIVGELLLPGVLCPAVILAGSRDALRRTIADMEPSAETTNNTNNTDQDDASSSEAEPESPAQTRFETFEKNSFRSPKFWLQWSGSPVSSHAPPSHHHAVAKEKLPAVQSDLGYLVFSGNDCRKFKGTLNCAALKWKNVPITGHKVVGRSEVDTQVRWGEEGVLL</sequence>
<keyword evidence="3" id="KW-1185">Reference proteome</keyword>
<reference evidence="2 3" key="2">
    <citation type="journal article" date="2013" name="PLoS Genet.">
        <title>Comparative genome structure, secondary metabolite, and effector coding capacity across Cochliobolus pathogens.</title>
        <authorList>
            <person name="Condon B.J."/>
            <person name="Leng Y."/>
            <person name="Wu D."/>
            <person name="Bushley K.E."/>
            <person name="Ohm R.A."/>
            <person name="Otillar R."/>
            <person name="Martin J."/>
            <person name="Schackwitz W."/>
            <person name="Grimwood J."/>
            <person name="MohdZainudin N."/>
            <person name="Xue C."/>
            <person name="Wang R."/>
            <person name="Manning V.A."/>
            <person name="Dhillon B."/>
            <person name="Tu Z.J."/>
            <person name="Steffenson B.J."/>
            <person name="Salamov A."/>
            <person name="Sun H."/>
            <person name="Lowry S."/>
            <person name="LaButti K."/>
            <person name="Han J."/>
            <person name="Copeland A."/>
            <person name="Lindquist E."/>
            <person name="Barry K."/>
            <person name="Schmutz J."/>
            <person name="Baker S.E."/>
            <person name="Ciuffetti L.M."/>
            <person name="Grigoriev I.V."/>
            <person name="Zhong S."/>
            <person name="Turgeon B.G."/>
        </authorList>
    </citation>
    <scope>NUCLEOTIDE SEQUENCE [LARGE SCALE GENOMIC DNA]</scope>
    <source>
        <strain evidence="3">28A</strain>
    </source>
</reference>
<feature type="compositionally biased region" description="Basic residues" evidence="1">
    <location>
        <begin position="12"/>
        <end position="26"/>
    </location>
</feature>